<feature type="transmembrane region" description="Helical" evidence="17">
    <location>
        <begin position="70"/>
        <end position="88"/>
    </location>
</feature>
<evidence type="ECO:0000256" key="15">
    <source>
        <dbReference type="ARBA" id="ARBA00023136"/>
    </source>
</evidence>
<evidence type="ECO:0000256" key="2">
    <source>
        <dbReference type="ARBA" id="ARBA00004448"/>
    </source>
</evidence>
<evidence type="ECO:0000256" key="9">
    <source>
        <dbReference type="ARBA" id="ARBA00022967"/>
    </source>
</evidence>
<dbReference type="GO" id="GO:0015990">
    <property type="term" value="P:electron transport coupled proton transport"/>
    <property type="evidence" value="ECO:0007669"/>
    <property type="project" value="TreeGrafter"/>
</dbReference>
<feature type="transmembrane region" description="Helical" evidence="17">
    <location>
        <begin position="358"/>
        <end position="379"/>
    </location>
</feature>
<dbReference type="InterPro" id="IPR001516">
    <property type="entry name" value="Proton_antipo_N"/>
</dbReference>
<feature type="transmembrane region" description="Helical" evidence="17">
    <location>
        <begin position="463"/>
        <end position="482"/>
    </location>
</feature>
<evidence type="ECO:0000256" key="1">
    <source>
        <dbReference type="ARBA" id="ARBA00003257"/>
    </source>
</evidence>
<keyword evidence="10" id="KW-0249">Electron transport</keyword>
<feature type="transmembrane region" description="Helical" evidence="17">
    <location>
        <begin position="225"/>
        <end position="245"/>
    </location>
</feature>
<comment type="subcellular location">
    <subcellularLocation>
        <location evidence="2">Mitochondrion inner membrane</location>
        <topology evidence="2">Multi-pass membrane protein</topology>
    </subcellularLocation>
</comment>
<evidence type="ECO:0000256" key="8">
    <source>
        <dbReference type="ARBA" id="ARBA00022792"/>
    </source>
</evidence>
<feature type="domain" description="NADH:quinone oxidoreductase/Mrp antiporter transmembrane" evidence="18">
    <location>
        <begin position="87"/>
        <end position="359"/>
    </location>
</feature>
<evidence type="ECO:0000256" key="5">
    <source>
        <dbReference type="ARBA" id="ARBA00022448"/>
    </source>
</evidence>
<feature type="transmembrane region" description="Helical" evidence="17">
    <location>
        <begin position="94"/>
        <end position="111"/>
    </location>
</feature>
<comment type="catalytic activity">
    <reaction evidence="16 17">
        <text>a ubiquinone + NADH + 5 H(+)(in) = a ubiquinol + NAD(+) + 4 H(+)(out)</text>
        <dbReference type="Rhea" id="RHEA:29091"/>
        <dbReference type="Rhea" id="RHEA-COMP:9565"/>
        <dbReference type="Rhea" id="RHEA-COMP:9566"/>
        <dbReference type="ChEBI" id="CHEBI:15378"/>
        <dbReference type="ChEBI" id="CHEBI:16389"/>
        <dbReference type="ChEBI" id="CHEBI:17976"/>
        <dbReference type="ChEBI" id="CHEBI:57540"/>
        <dbReference type="ChEBI" id="CHEBI:57945"/>
        <dbReference type="EC" id="7.1.1.2"/>
    </reaction>
</comment>
<keyword evidence="7 17" id="KW-0812">Transmembrane</keyword>
<keyword evidence="14 17" id="KW-0496">Mitochondrion</keyword>
<protein>
    <recommendedName>
        <fullName evidence="4 17">NADH-ubiquinone oxidoreductase chain 5</fullName>
        <ecNumber evidence="3 17">7.1.1.2</ecNumber>
    </recommendedName>
</protein>
<dbReference type="EMBL" id="LR536626">
    <property type="protein sequence ID" value="VFU96076.1"/>
    <property type="molecule type" value="Genomic_DNA"/>
</dbReference>
<dbReference type="Pfam" id="PF00361">
    <property type="entry name" value="Proton_antipo_M"/>
    <property type="match status" value="1"/>
</dbReference>
<feature type="transmembrane region" description="Helical" evidence="17">
    <location>
        <begin position="400"/>
        <end position="424"/>
    </location>
</feature>
<dbReference type="InterPro" id="IPR003945">
    <property type="entry name" value="NU5C-like"/>
</dbReference>
<dbReference type="PANTHER" id="PTHR42829:SF2">
    <property type="entry name" value="NADH-UBIQUINONE OXIDOREDUCTASE CHAIN 5"/>
    <property type="match status" value="1"/>
</dbReference>
<dbReference type="GO" id="GO:0008137">
    <property type="term" value="F:NADH dehydrogenase (ubiquinone) activity"/>
    <property type="evidence" value="ECO:0007669"/>
    <property type="project" value="UniProtKB-EC"/>
</dbReference>
<dbReference type="Pfam" id="PF06455">
    <property type="entry name" value="NADH5_C"/>
    <property type="match status" value="1"/>
</dbReference>
<keyword evidence="12 17" id="KW-0520">NAD</keyword>
<name>A0A485M7Z3_9CRUS</name>
<comment type="function">
    <text evidence="17">Core subunit of the mitochondrial membrane respiratory chain NADH dehydrogenase (Complex I) which catalyzes electron transfer from NADH through the respiratory chain, using ubiquinone as an electron acceptor. Essential for the catalytic activity and assembly of complex I.</text>
</comment>
<evidence type="ECO:0000256" key="12">
    <source>
        <dbReference type="ARBA" id="ARBA00023027"/>
    </source>
</evidence>
<evidence type="ECO:0000259" key="20">
    <source>
        <dbReference type="Pfam" id="PF06455"/>
    </source>
</evidence>
<geneLocation type="mitochondrion" evidence="21"/>
<evidence type="ECO:0000256" key="6">
    <source>
        <dbReference type="ARBA" id="ARBA00022660"/>
    </source>
</evidence>
<sequence>MFFSSLSCFFNETGKVYEIPLYTLNSTDILLTFYFDGPGLMFLSFVLAISSAVLLFSGSYMKDDFFMARFTLLVLLFVLSMSLLILSLNMVSILLGWDGLGVVSYILVVYYQNEKSNAAGMITALTNRLGDVAILLTIGLMVETGSWNFMYTAADLLPTEMWYLGILIMAASITKSAQMPFSAWLPAAMAAPTPVSALVHSSTLVTAGVYLLIRFNPLIMSTKVSWVLVLTACLTTVMASMSALWECDLKKVVALSTLSQLGVMVMTAAAGLPLLALFHLLAHATFKALLFMCSGKIIHSLGDTQDIRNMGGLMGSMPLTVSFFNLANLALCGFPFLAGFYSKDLLIEVILMGDLSVATLSLISLIVGLSSAYSVRLAFLSFLNYPSLPVVSKVSDEDRLVVGAYLMLGCLATTSGAVLSWLMLPSPSLILLPPTLKITTALLVALGAALGVLISANIMPRRFLLLEALMNMWLLPSLSGYLPSSAGLSLNKKISTLDLGWAELVGGKGGYTLLTSISSKLPKGVFAPMLTYQLLGGALLLMAATLLYSNSLM</sequence>
<dbReference type="PRINTS" id="PR01434">
    <property type="entry name" value="NADHDHGNASE5"/>
</dbReference>
<evidence type="ECO:0000256" key="11">
    <source>
        <dbReference type="ARBA" id="ARBA00022989"/>
    </source>
</evidence>
<gene>
    <name evidence="21" type="primary">nad5</name>
    <name evidence="21" type="ORF">PCOIPMT01_0006</name>
</gene>
<dbReference type="InterPro" id="IPR001750">
    <property type="entry name" value="ND/Mrp_TM"/>
</dbReference>
<dbReference type="PANTHER" id="PTHR42829">
    <property type="entry name" value="NADH-UBIQUINONE OXIDOREDUCTASE CHAIN 5"/>
    <property type="match status" value="1"/>
</dbReference>
<dbReference type="Pfam" id="PF00662">
    <property type="entry name" value="Proton_antipo_N"/>
    <property type="match status" value="1"/>
</dbReference>
<dbReference type="InterPro" id="IPR010934">
    <property type="entry name" value="NADH_DH_su5_C"/>
</dbReference>
<evidence type="ECO:0000313" key="21">
    <source>
        <dbReference type="EMBL" id="VFU96076.1"/>
    </source>
</evidence>
<keyword evidence="8" id="KW-0999">Mitochondrion inner membrane</keyword>
<feature type="transmembrane region" description="Helical" evidence="17">
    <location>
        <begin position="319"/>
        <end position="338"/>
    </location>
</feature>
<evidence type="ECO:0000256" key="4">
    <source>
        <dbReference type="ARBA" id="ARBA00021096"/>
    </source>
</evidence>
<dbReference type="AlphaFoldDB" id="A0A485M7Z3"/>
<comment type="similarity">
    <text evidence="17">Belongs to the complex I subunit 5 family.</text>
</comment>
<evidence type="ECO:0000256" key="3">
    <source>
        <dbReference type="ARBA" id="ARBA00012944"/>
    </source>
</evidence>
<feature type="transmembrane region" description="Helical" evidence="17">
    <location>
        <begin position="530"/>
        <end position="548"/>
    </location>
</feature>
<keyword evidence="15 17" id="KW-0472">Membrane</keyword>
<accession>A0A485M7Z3</accession>
<dbReference type="EC" id="7.1.1.2" evidence="3 17"/>
<keyword evidence="6" id="KW-0679">Respiratory chain</keyword>
<feature type="transmembrane region" description="Helical" evidence="17">
    <location>
        <begin position="40"/>
        <end position="58"/>
    </location>
</feature>
<feature type="transmembrane region" description="Helical" evidence="17">
    <location>
        <begin position="132"/>
        <end position="150"/>
    </location>
</feature>
<feature type="transmembrane region" description="Helical" evidence="17">
    <location>
        <begin position="436"/>
        <end position="456"/>
    </location>
</feature>
<evidence type="ECO:0000256" key="16">
    <source>
        <dbReference type="ARBA" id="ARBA00049551"/>
    </source>
</evidence>
<feature type="domain" description="NADH dehydrogenase subunit 5 C-terminal" evidence="20">
    <location>
        <begin position="373"/>
        <end position="523"/>
    </location>
</feature>
<evidence type="ECO:0000256" key="7">
    <source>
        <dbReference type="ARBA" id="ARBA00022692"/>
    </source>
</evidence>
<keyword evidence="5 17" id="KW-0813">Transport</keyword>
<evidence type="ECO:0000259" key="19">
    <source>
        <dbReference type="Pfam" id="PF00662"/>
    </source>
</evidence>
<keyword evidence="9" id="KW-1278">Translocase</keyword>
<keyword evidence="11 17" id="KW-1133">Transmembrane helix</keyword>
<feature type="transmembrane region" description="Helical" evidence="17">
    <location>
        <begin position="195"/>
        <end position="213"/>
    </location>
</feature>
<dbReference type="GO" id="GO:0042773">
    <property type="term" value="P:ATP synthesis coupled electron transport"/>
    <property type="evidence" value="ECO:0007669"/>
    <property type="project" value="InterPro"/>
</dbReference>
<evidence type="ECO:0000256" key="17">
    <source>
        <dbReference type="RuleBase" id="RU003404"/>
    </source>
</evidence>
<evidence type="ECO:0000256" key="10">
    <source>
        <dbReference type="ARBA" id="ARBA00022982"/>
    </source>
</evidence>
<feature type="domain" description="NADH-Ubiquinone oxidoreductase (complex I) chain 5 N-terminal" evidence="19">
    <location>
        <begin position="24"/>
        <end position="70"/>
    </location>
</feature>
<reference evidence="21" key="1">
    <citation type="submission" date="2019-03" db="EMBL/GenBank/DDBJ databases">
        <authorList>
            <person name="Lefebure T."/>
            <person name="Lefebure T."/>
        </authorList>
    </citation>
    <scope>NUCLEOTIDE SEQUENCE [LARGE SCALE GENOMIC DNA]</scope>
</reference>
<dbReference type="GO" id="GO:0003954">
    <property type="term" value="F:NADH dehydrogenase activity"/>
    <property type="evidence" value="ECO:0007669"/>
    <property type="project" value="TreeGrafter"/>
</dbReference>
<proteinExistence type="inferred from homology"/>
<evidence type="ECO:0000256" key="14">
    <source>
        <dbReference type="ARBA" id="ARBA00023128"/>
    </source>
</evidence>
<comment type="function">
    <text evidence="1">Core subunit of the mitochondrial membrane respiratory chain NADH dehydrogenase (Complex I) that is believed to belong to the minimal assembly required for catalysis. Complex I functions in the transfer of electrons from NADH to the respiratory chain. The immediate electron acceptor for the enzyme is believed to be ubiquinone.</text>
</comment>
<evidence type="ECO:0000259" key="18">
    <source>
        <dbReference type="Pfam" id="PF00361"/>
    </source>
</evidence>
<evidence type="ECO:0000256" key="13">
    <source>
        <dbReference type="ARBA" id="ARBA00023075"/>
    </source>
</evidence>
<dbReference type="GO" id="GO:0005743">
    <property type="term" value="C:mitochondrial inner membrane"/>
    <property type="evidence" value="ECO:0007669"/>
    <property type="project" value="UniProtKB-SubCell"/>
</dbReference>
<keyword evidence="13 17" id="KW-0830">Ubiquinone</keyword>
<organism evidence="21">
    <name type="scientific">Proasellus coiffaiti</name>
    <dbReference type="NCBI Taxonomy" id="1281953"/>
    <lineage>
        <taxon>Eukaryota</taxon>
        <taxon>Metazoa</taxon>
        <taxon>Ecdysozoa</taxon>
        <taxon>Arthropoda</taxon>
        <taxon>Crustacea</taxon>
        <taxon>Multicrustacea</taxon>
        <taxon>Malacostraca</taxon>
        <taxon>Eumalacostraca</taxon>
        <taxon>Peracarida</taxon>
        <taxon>Isopoda</taxon>
        <taxon>Asellota</taxon>
        <taxon>Aselloidea</taxon>
        <taxon>Asellidae</taxon>
        <taxon>Proasellus</taxon>
    </lineage>
</organism>